<keyword evidence="2" id="KW-0808">Transferase</keyword>
<dbReference type="VEuPathDB" id="FungiDB:RhiirFUN_004780"/>
<evidence type="ECO:0000256" key="1">
    <source>
        <dbReference type="ARBA" id="ARBA00022603"/>
    </source>
</evidence>
<proteinExistence type="predicted"/>
<keyword evidence="3" id="KW-0949">S-adenosyl-L-methionine</keyword>
<dbReference type="EMBL" id="CAGKOT010000070">
    <property type="protein sequence ID" value="CAB5390918.1"/>
    <property type="molecule type" value="Genomic_DNA"/>
</dbReference>
<dbReference type="PANTHER" id="PTHR12303:SF6">
    <property type="entry name" value="CARNOSINE N-METHYLTRANSFERASE"/>
    <property type="match status" value="1"/>
</dbReference>
<evidence type="ECO:0000313" key="5">
    <source>
        <dbReference type="Proteomes" id="UP000684084"/>
    </source>
</evidence>
<dbReference type="OrthoDB" id="978at2759"/>
<dbReference type="GO" id="GO:0032259">
    <property type="term" value="P:methylation"/>
    <property type="evidence" value="ECO:0007669"/>
    <property type="project" value="UniProtKB-KW"/>
</dbReference>
<keyword evidence="1" id="KW-0489">Methyltransferase</keyword>
<dbReference type="SMART" id="SM01296">
    <property type="entry name" value="N2227"/>
    <property type="match status" value="1"/>
</dbReference>
<evidence type="ECO:0000256" key="2">
    <source>
        <dbReference type="ARBA" id="ARBA00022679"/>
    </source>
</evidence>
<dbReference type="InterPro" id="IPR012901">
    <property type="entry name" value="CARME"/>
</dbReference>
<accession>A0A916EIL1</accession>
<dbReference type="PANTHER" id="PTHR12303">
    <property type="entry name" value="CARNOSINE N-METHYLTRANSFERASE"/>
    <property type="match status" value="1"/>
</dbReference>
<dbReference type="GO" id="GO:0008757">
    <property type="term" value="F:S-adenosylmethionine-dependent methyltransferase activity"/>
    <property type="evidence" value="ECO:0007669"/>
    <property type="project" value="InterPro"/>
</dbReference>
<protein>
    <recommendedName>
        <fullName evidence="6">N2227-domain-containing protein</fullName>
    </recommendedName>
</protein>
<evidence type="ECO:0000256" key="3">
    <source>
        <dbReference type="ARBA" id="ARBA00022691"/>
    </source>
</evidence>
<evidence type="ECO:0000313" key="4">
    <source>
        <dbReference type="EMBL" id="CAB5390918.1"/>
    </source>
</evidence>
<organism evidence="4 5">
    <name type="scientific">Rhizophagus irregularis</name>
    <dbReference type="NCBI Taxonomy" id="588596"/>
    <lineage>
        <taxon>Eukaryota</taxon>
        <taxon>Fungi</taxon>
        <taxon>Fungi incertae sedis</taxon>
        <taxon>Mucoromycota</taxon>
        <taxon>Glomeromycotina</taxon>
        <taxon>Glomeromycetes</taxon>
        <taxon>Glomerales</taxon>
        <taxon>Glomeraceae</taxon>
        <taxon>Rhizophagus</taxon>
    </lineage>
</organism>
<dbReference type="Pfam" id="PF07942">
    <property type="entry name" value="CARME"/>
    <property type="match status" value="1"/>
</dbReference>
<comment type="caution">
    <text evidence="4">The sequence shown here is derived from an EMBL/GenBank/DDBJ whole genome shotgun (WGS) entry which is preliminary data.</text>
</comment>
<dbReference type="Proteomes" id="UP000684084">
    <property type="component" value="Unassembled WGS sequence"/>
</dbReference>
<name>A0A916EIL1_9GLOM</name>
<reference evidence="4" key="1">
    <citation type="submission" date="2020-05" db="EMBL/GenBank/DDBJ databases">
        <authorList>
            <person name="Rincon C."/>
            <person name="Sanders R I."/>
            <person name="Robbins C."/>
            <person name="Chaturvedi A."/>
        </authorList>
    </citation>
    <scope>NUCLEOTIDE SEQUENCE</scope>
    <source>
        <strain evidence="4">CHB12</strain>
    </source>
</reference>
<gene>
    <name evidence="4" type="ORF">CHRIB12_LOCUS21749</name>
</gene>
<sequence length="335" mass="38709">MFVNDPEGVDKEIVEEEAKHLRKVLNTFTLYKSHALTSNNRRRTDYYALPERHKALIPDYLTKLNKVDHAISKNYHVLKQILSDGKLFVGDEYKGSSNNDNDDKEQVTEYDMDKLRSTIKQFVREWAIEGKPERDATYKPLLDALNEFFKDVSKEERAPIRVLVPGAGLGRLAFDIVQQGFSCQGNEFSFYMLLASFILNRIERVHQHEIYPFIHSFSNIVSSDDQLKPIFIPDILPSSIPPDSNFSMVAEYIEIFHRILKPGGLWINIGPLLYHYENSPGEMSIELSLDQVKCAIKETGFLFQDEKIINTTYTSNPNGMLKYVYECSFWTCVKQ</sequence>
<dbReference type="AlphaFoldDB" id="A0A916EIL1"/>
<evidence type="ECO:0008006" key="6">
    <source>
        <dbReference type="Google" id="ProtNLM"/>
    </source>
</evidence>